<proteinExistence type="inferred from homology"/>
<reference evidence="4 5" key="1">
    <citation type="submission" date="2016-10" db="EMBL/GenBank/DDBJ databases">
        <authorList>
            <person name="de Groot N.N."/>
        </authorList>
    </citation>
    <scope>NUCLEOTIDE SEQUENCE [LARGE SCALE GENOMIC DNA]</scope>
    <source>
        <strain evidence="5">DSM 938 / 37b4</strain>
    </source>
</reference>
<feature type="domain" description="Tail sheath protein C-terminal" evidence="3">
    <location>
        <begin position="280"/>
        <end position="374"/>
    </location>
</feature>
<dbReference type="Proteomes" id="UP000183812">
    <property type="component" value="Unassembled WGS sequence"/>
</dbReference>
<gene>
    <name evidence="4" type="ORF">SAMN04244550_03062</name>
</gene>
<protein>
    <recommendedName>
        <fullName evidence="6">Phage tail protein</fullName>
    </recommendedName>
</protein>
<evidence type="ECO:0000259" key="2">
    <source>
        <dbReference type="Pfam" id="PF04984"/>
    </source>
</evidence>
<sequence>MAYLHGVETVEVTNGARPVEVVRSSVIGIVGTAPDADPEKWPLNTPVLTIGGAESVSDLGATGTLADAFDALFAQGVGLTVITVRVEEGAAIADTLSNVVGDVSERTGVNALWSAQALFGVSPRILIAPGFTSQRPSNLANPVVGAMQGFADRRRAVIIADGPNTTKEAAYTYRQDWGSDRIYIVDPGVTVYEGGETVVRPASAYVAGLIARVDRDEGYHYSPSNHEIYGITGTARPIDHFLGDPDTEANYLNEQRIATIVRDQGLRLWGNETTSVEPLNKFLSVRRTHDVVADSIQAAHLWAVDKPFSLQLLVDIAETVNGFLRQMTALGRLLGGRVWLDPAKNTKETWVAGHLYVDYDAEAPAPMQRITFYFNRNTGYYDTLSAKAVAEIARLTA</sequence>
<organism evidence="4 5">
    <name type="scientific">Rhodobacter capsulatus</name>
    <name type="common">Rhodopseudomonas capsulata</name>
    <dbReference type="NCBI Taxonomy" id="1061"/>
    <lineage>
        <taxon>Bacteria</taxon>
        <taxon>Pseudomonadati</taxon>
        <taxon>Pseudomonadota</taxon>
        <taxon>Alphaproteobacteria</taxon>
        <taxon>Rhodobacterales</taxon>
        <taxon>Rhodobacter group</taxon>
        <taxon>Rhodobacter</taxon>
    </lineage>
</organism>
<evidence type="ECO:0000313" key="5">
    <source>
        <dbReference type="Proteomes" id="UP000183812"/>
    </source>
</evidence>
<name>A0A1G7PXY9_RHOCA</name>
<dbReference type="Pfam" id="PF17482">
    <property type="entry name" value="Phage_sheath_1C"/>
    <property type="match status" value="1"/>
</dbReference>
<dbReference type="Pfam" id="PF04984">
    <property type="entry name" value="Phage_sheath_1"/>
    <property type="match status" value="1"/>
</dbReference>
<dbReference type="RefSeq" id="WP_074555701.1">
    <property type="nucleotide sequence ID" value="NZ_CP119563.1"/>
</dbReference>
<dbReference type="InterPro" id="IPR052042">
    <property type="entry name" value="Tail_sheath_structural"/>
</dbReference>
<dbReference type="AlphaFoldDB" id="A0A1G7PXY9"/>
<evidence type="ECO:0008006" key="6">
    <source>
        <dbReference type="Google" id="ProtNLM"/>
    </source>
</evidence>
<dbReference type="PANTHER" id="PTHR35861:SF1">
    <property type="entry name" value="PHAGE TAIL SHEATH PROTEIN"/>
    <property type="match status" value="1"/>
</dbReference>
<evidence type="ECO:0000313" key="4">
    <source>
        <dbReference type="EMBL" id="SDF90240.1"/>
    </source>
</evidence>
<dbReference type="InterPro" id="IPR020287">
    <property type="entry name" value="Tail_sheath_C"/>
</dbReference>
<feature type="domain" description="Tail sheath protein subtilisin-like" evidence="2">
    <location>
        <begin position="106"/>
        <end position="274"/>
    </location>
</feature>
<accession>A0A1G7PXY9</accession>
<dbReference type="EMBL" id="FNAY01000020">
    <property type="protein sequence ID" value="SDF90240.1"/>
    <property type="molecule type" value="Genomic_DNA"/>
</dbReference>
<evidence type="ECO:0000259" key="3">
    <source>
        <dbReference type="Pfam" id="PF17482"/>
    </source>
</evidence>
<evidence type="ECO:0000256" key="1">
    <source>
        <dbReference type="ARBA" id="ARBA00008005"/>
    </source>
</evidence>
<dbReference type="InterPro" id="IPR035089">
    <property type="entry name" value="Phage_sheath_subtilisin"/>
</dbReference>
<dbReference type="Gene3D" id="3.40.50.11780">
    <property type="match status" value="1"/>
</dbReference>
<dbReference type="PANTHER" id="PTHR35861">
    <property type="match status" value="1"/>
</dbReference>
<comment type="similarity">
    <text evidence="1">Belongs to the myoviridae tail sheath protein family.</text>
</comment>